<accession>A0A1V4HX11</accession>
<keyword evidence="2" id="KW-1185">Reference proteome</keyword>
<evidence type="ECO:0000313" key="1">
    <source>
        <dbReference type="EMBL" id="OPH82120.1"/>
    </source>
</evidence>
<gene>
    <name evidence="1" type="ORF">B2M20_13115</name>
</gene>
<reference evidence="1 2" key="1">
    <citation type="submission" date="2017-02" db="EMBL/GenBank/DDBJ databases">
        <title>Genome sequence of the nitrite-oxidizing bacterium Nitrobacter vulgaris strain Ab1.</title>
        <authorList>
            <person name="Mellbye B.L."/>
            <person name="Davis E.W."/>
            <person name="Spieck E."/>
            <person name="Chang J.H."/>
            <person name="Bottomley P.J."/>
            <person name="Sayavedra-Soto L.A."/>
        </authorList>
    </citation>
    <scope>NUCLEOTIDE SEQUENCE [LARGE SCALE GENOMIC DNA]</scope>
    <source>
        <strain evidence="1 2">Ab1</strain>
    </source>
</reference>
<dbReference type="AlphaFoldDB" id="A0A1V4HX11"/>
<protein>
    <submittedName>
        <fullName evidence="1">Uncharacterized protein</fullName>
    </submittedName>
</protein>
<sequence length="185" mass="20751">MTHEPDDELIFVSNRADTPCHAAVGHAASAWSWFEHMVDLTIAKLADEKIEVALALIAQIGSIHAKFDALIAILQRAEYSGVSPRTIKKLIRFSNEVRPLTIRRNRIIHDPVVLEHGEPKTVRLTTKGANGKLVYTLEKFDMAEVGDFIAKVHDRTVEFKKLRNEIREALAAKPHGMQTAERPAE</sequence>
<dbReference type="OrthoDB" id="10016373at2"/>
<evidence type="ECO:0000313" key="2">
    <source>
        <dbReference type="Proteomes" id="UP000189940"/>
    </source>
</evidence>
<organism evidence="1 2">
    <name type="scientific">Nitrobacter vulgaris</name>
    <dbReference type="NCBI Taxonomy" id="29421"/>
    <lineage>
        <taxon>Bacteria</taxon>
        <taxon>Pseudomonadati</taxon>
        <taxon>Pseudomonadota</taxon>
        <taxon>Alphaproteobacteria</taxon>
        <taxon>Hyphomicrobiales</taxon>
        <taxon>Nitrobacteraceae</taxon>
        <taxon>Nitrobacter</taxon>
    </lineage>
</organism>
<dbReference type="Proteomes" id="UP000189940">
    <property type="component" value="Unassembled WGS sequence"/>
</dbReference>
<comment type="caution">
    <text evidence="1">The sequence shown here is derived from an EMBL/GenBank/DDBJ whole genome shotgun (WGS) entry which is preliminary data.</text>
</comment>
<proteinExistence type="predicted"/>
<dbReference type="EMBL" id="MWPQ01000049">
    <property type="protein sequence ID" value="OPH82120.1"/>
    <property type="molecule type" value="Genomic_DNA"/>
</dbReference>
<name>A0A1V4HX11_NITVU</name>